<keyword evidence="5" id="KW-1185">Reference proteome</keyword>
<sequence length="450" mass="51209">MHDILDAQKSWKNAVAWLKQCTSNSAQQKHFRECHGLLATLGWNEVSYIPGSGTRTSFLLSGLLADKMVKGELLDMMVSYVSEVVERDEDIAEAYKVVKLQFMDTITKQWQNRNSDKPVQSLFLDGIKADTAKHPRSLLVPVHLPLMKHYVSFEINFKEKLICYGDSLQTEETTSNMQEIKMVYKQLQWWLMTNFGQLFLDGGCTLDRGIQRDSVSCAIALVNKFAFKIMDDSLWNVSRAAYERVLWFNRLAKLQIKDRDIPHNDSAISGENDHCKGCDQARAHSPSPVLQPQALSDTLEQNDRATLPGFVQTDAHCSPDQPPEVHKDLAERAINFAEEQLCFHGMYMSREPTAPPEQDLRSQLAFDDDMAVDYAHHADAGVYKPVHSFFSKWSNNLKASSLVTGKEDERWHKQSRGDDGGLKVDKRKKIMLDQCDGYLYQALVHSFILS</sequence>
<dbReference type="Pfam" id="PF02902">
    <property type="entry name" value="Peptidase_C48"/>
    <property type="match status" value="1"/>
</dbReference>
<name>A0A5C3LQ10_9AGAR</name>
<dbReference type="Proteomes" id="UP000308652">
    <property type="component" value="Unassembled WGS sequence"/>
</dbReference>
<dbReference type="OrthoDB" id="3258419at2759"/>
<evidence type="ECO:0000259" key="3">
    <source>
        <dbReference type="Pfam" id="PF02902"/>
    </source>
</evidence>
<evidence type="ECO:0000256" key="2">
    <source>
        <dbReference type="ARBA" id="ARBA00022801"/>
    </source>
</evidence>
<evidence type="ECO:0000313" key="4">
    <source>
        <dbReference type="EMBL" id="TFK34086.1"/>
    </source>
</evidence>
<dbReference type="InterPro" id="IPR003653">
    <property type="entry name" value="Peptidase_C48_C"/>
</dbReference>
<protein>
    <recommendedName>
        <fullName evidence="3">Ubiquitin-like protease family profile domain-containing protein</fullName>
    </recommendedName>
</protein>
<dbReference type="STRING" id="68775.A0A5C3LQ10"/>
<dbReference type="GO" id="GO:0006508">
    <property type="term" value="P:proteolysis"/>
    <property type="evidence" value="ECO:0007669"/>
    <property type="project" value="UniProtKB-KW"/>
</dbReference>
<keyword evidence="1" id="KW-0645">Protease</keyword>
<dbReference type="AlphaFoldDB" id="A0A5C3LQ10"/>
<reference evidence="4 5" key="1">
    <citation type="journal article" date="2019" name="Nat. Ecol. Evol.">
        <title>Megaphylogeny resolves global patterns of mushroom evolution.</title>
        <authorList>
            <person name="Varga T."/>
            <person name="Krizsan K."/>
            <person name="Foldi C."/>
            <person name="Dima B."/>
            <person name="Sanchez-Garcia M."/>
            <person name="Sanchez-Ramirez S."/>
            <person name="Szollosi G.J."/>
            <person name="Szarkandi J.G."/>
            <person name="Papp V."/>
            <person name="Albert L."/>
            <person name="Andreopoulos W."/>
            <person name="Angelini C."/>
            <person name="Antonin V."/>
            <person name="Barry K.W."/>
            <person name="Bougher N.L."/>
            <person name="Buchanan P."/>
            <person name="Buyck B."/>
            <person name="Bense V."/>
            <person name="Catcheside P."/>
            <person name="Chovatia M."/>
            <person name="Cooper J."/>
            <person name="Damon W."/>
            <person name="Desjardin D."/>
            <person name="Finy P."/>
            <person name="Geml J."/>
            <person name="Haridas S."/>
            <person name="Hughes K."/>
            <person name="Justo A."/>
            <person name="Karasinski D."/>
            <person name="Kautmanova I."/>
            <person name="Kiss B."/>
            <person name="Kocsube S."/>
            <person name="Kotiranta H."/>
            <person name="LaButti K.M."/>
            <person name="Lechner B.E."/>
            <person name="Liimatainen K."/>
            <person name="Lipzen A."/>
            <person name="Lukacs Z."/>
            <person name="Mihaltcheva S."/>
            <person name="Morgado L.N."/>
            <person name="Niskanen T."/>
            <person name="Noordeloos M.E."/>
            <person name="Ohm R.A."/>
            <person name="Ortiz-Santana B."/>
            <person name="Ovrebo C."/>
            <person name="Racz N."/>
            <person name="Riley R."/>
            <person name="Savchenko A."/>
            <person name="Shiryaev A."/>
            <person name="Soop K."/>
            <person name="Spirin V."/>
            <person name="Szebenyi C."/>
            <person name="Tomsovsky M."/>
            <person name="Tulloss R.E."/>
            <person name="Uehling J."/>
            <person name="Grigoriev I.V."/>
            <person name="Vagvolgyi C."/>
            <person name="Papp T."/>
            <person name="Martin F.M."/>
            <person name="Miettinen O."/>
            <person name="Hibbett D.S."/>
            <person name="Nagy L.G."/>
        </authorList>
    </citation>
    <scope>NUCLEOTIDE SEQUENCE [LARGE SCALE GENOMIC DNA]</scope>
    <source>
        <strain evidence="4 5">CBS 166.37</strain>
    </source>
</reference>
<dbReference type="GO" id="GO:0008234">
    <property type="term" value="F:cysteine-type peptidase activity"/>
    <property type="evidence" value="ECO:0007669"/>
    <property type="project" value="InterPro"/>
</dbReference>
<keyword evidence="2" id="KW-0378">Hydrolase</keyword>
<organism evidence="4 5">
    <name type="scientific">Crucibulum laeve</name>
    <dbReference type="NCBI Taxonomy" id="68775"/>
    <lineage>
        <taxon>Eukaryota</taxon>
        <taxon>Fungi</taxon>
        <taxon>Dikarya</taxon>
        <taxon>Basidiomycota</taxon>
        <taxon>Agaricomycotina</taxon>
        <taxon>Agaricomycetes</taxon>
        <taxon>Agaricomycetidae</taxon>
        <taxon>Agaricales</taxon>
        <taxon>Agaricineae</taxon>
        <taxon>Nidulariaceae</taxon>
        <taxon>Crucibulum</taxon>
    </lineage>
</organism>
<dbReference type="EMBL" id="ML213636">
    <property type="protein sequence ID" value="TFK34086.1"/>
    <property type="molecule type" value="Genomic_DNA"/>
</dbReference>
<dbReference type="GO" id="GO:0019783">
    <property type="term" value="F:ubiquitin-like protein peptidase activity"/>
    <property type="evidence" value="ECO:0007669"/>
    <property type="project" value="UniProtKB-ARBA"/>
</dbReference>
<feature type="domain" description="Ubiquitin-like protease family profile" evidence="3">
    <location>
        <begin position="74"/>
        <end position="195"/>
    </location>
</feature>
<proteinExistence type="predicted"/>
<evidence type="ECO:0000256" key="1">
    <source>
        <dbReference type="ARBA" id="ARBA00022670"/>
    </source>
</evidence>
<evidence type="ECO:0000313" key="5">
    <source>
        <dbReference type="Proteomes" id="UP000308652"/>
    </source>
</evidence>
<accession>A0A5C3LQ10</accession>
<gene>
    <name evidence="4" type="ORF">BDQ12DRAFT_727135</name>
</gene>